<evidence type="ECO:0000313" key="1">
    <source>
        <dbReference type="EMBL" id="SHD77408.1"/>
    </source>
</evidence>
<dbReference type="AlphaFoldDB" id="A0A1M4PPL2"/>
<gene>
    <name evidence="1" type="ORF">CUESP1_2051</name>
</gene>
<dbReference type="InterPro" id="IPR037208">
    <property type="entry name" value="Spo0E-like_sf"/>
</dbReference>
<name>A0A1M4PPL2_9FIRM</name>
<dbReference type="SUPFAM" id="SSF140500">
    <property type="entry name" value="BAS1536-like"/>
    <property type="match status" value="1"/>
</dbReference>
<sequence>MDLQSILEGISSSKLPIDNIEIVRVNLITGPTWEQKNDQYRQIHKEVIDLSEKLDNLINQIDFENIIQNPPF</sequence>
<dbReference type="GO" id="GO:0043937">
    <property type="term" value="P:regulation of sporulation"/>
    <property type="evidence" value="ECO:0007669"/>
    <property type="project" value="InterPro"/>
</dbReference>
<proteinExistence type="predicted"/>
<reference evidence="1 2" key="1">
    <citation type="submission" date="2016-11" db="EMBL/GenBank/DDBJ databases">
        <authorList>
            <person name="Manzoor S."/>
        </authorList>
    </citation>
    <scope>NUCLEOTIDE SEQUENCE [LARGE SCALE GENOMIC DNA]</scope>
    <source>
        <strain evidence="1">Clostridium ultunense strain Esp</strain>
    </source>
</reference>
<protein>
    <submittedName>
        <fullName evidence="1">Uncharacterized protein</fullName>
    </submittedName>
</protein>
<accession>A0A1M4PPL2</accession>
<evidence type="ECO:0000313" key="2">
    <source>
        <dbReference type="Proteomes" id="UP000245423"/>
    </source>
</evidence>
<keyword evidence="2" id="KW-1185">Reference proteome</keyword>
<dbReference type="EMBL" id="LT669839">
    <property type="protein sequence ID" value="SHD77408.1"/>
    <property type="molecule type" value="Genomic_DNA"/>
</dbReference>
<dbReference type="RefSeq" id="WP_025641454.1">
    <property type="nucleotide sequence ID" value="NZ_LT669839.1"/>
</dbReference>
<dbReference type="Proteomes" id="UP000245423">
    <property type="component" value="Chromosome 1"/>
</dbReference>
<organism evidence="1 2">
    <name type="scientific">[Clostridium] ultunense Esp</name>
    <dbReference type="NCBI Taxonomy" id="1288971"/>
    <lineage>
        <taxon>Bacteria</taxon>
        <taxon>Bacillati</taxon>
        <taxon>Bacillota</taxon>
        <taxon>Tissierellia</taxon>
        <taxon>Tissierellales</taxon>
        <taxon>Tepidimicrobiaceae</taxon>
        <taxon>Schnuerera</taxon>
    </lineage>
</organism>